<evidence type="ECO:0000256" key="3">
    <source>
        <dbReference type="ARBA" id="ARBA00022692"/>
    </source>
</evidence>
<dbReference type="InterPro" id="IPR001734">
    <property type="entry name" value="Na/solute_symporter"/>
</dbReference>
<feature type="transmembrane region" description="Helical" evidence="7">
    <location>
        <begin position="211"/>
        <end position="234"/>
    </location>
</feature>
<protein>
    <submittedName>
        <fullName evidence="8">Uncharacterized protein</fullName>
    </submittedName>
</protein>
<comment type="subcellular location">
    <subcellularLocation>
        <location evidence="1">Membrane</location>
        <topology evidence="1">Multi-pass membrane protein</topology>
    </subcellularLocation>
</comment>
<evidence type="ECO:0000256" key="1">
    <source>
        <dbReference type="ARBA" id="ARBA00004141"/>
    </source>
</evidence>
<evidence type="ECO:0000256" key="4">
    <source>
        <dbReference type="ARBA" id="ARBA00022989"/>
    </source>
</evidence>
<evidence type="ECO:0000256" key="6">
    <source>
        <dbReference type="RuleBase" id="RU362091"/>
    </source>
</evidence>
<dbReference type="Pfam" id="PF00474">
    <property type="entry name" value="SSF"/>
    <property type="match status" value="1"/>
</dbReference>
<dbReference type="InterPro" id="IPR038377">
    <property type="entry name" value="Na/Glc_symporter_sf"/>
</dbReference>
<dbReference type="OrthoDB" id="6132759at2759"/>
<dbReference type="CDD" id="cd10329">
    <property type="entry name" value="SLC5sbd_SGLT1-like"/>
    <property type="match status" value="1"/>
</dbReference>
<proteinExistence type="inferred from homology"/>
<gene>
    <name evidence="8" type="ORF">EDS130_LOCUS27956</name>
</gene>
<dbReference type="EMBL" id="CAJNOJ010000179">
    <property type="protein sequence ID" value="CAF1250663.1"/>
    <property type="molecule type" value="Genomic_DNA"/>
</dbReference>
<feature type="transmembrane region" description="Helical" evidence="7">
    <location>
        <begin position="12"/>
        <end position="31"/>
    </location>
</feature>
<feature type="transmembrane region" description="Helical" evidence="7">
    <location>
        <begin position="180"/>
        <end position="204"/>
    </location>
</feature>
<feature type="transmembrane region" description="Helical" evidence="7">
    <location>
        <begin position="520"/>
        <end position="546"/>
    </location>
</feature>
<feature type="transmembrane region" description="Helical" evidence="7">
    <location>
        <begin position="379"/>
        <end position="408"/>
    </location>
</feature>
<feature type="transmembrane region" description="Helical" evidence="7">
    <location>
        <begin position="143"/>
        <end position="160"/>
    </location>
</feature>
<accession>A0A815A6K0</accession>
<evidence type="ECO:0000256" key="2">
    <source>
        <dbReference type="ARBA" id="ARBA00006434"/>
    </source>
</evidence>
<dbReference type="PANTHER" id="PTHR11819">
    <property type="entry name" value="SOLUTE CARRIER FAMILY 5"/>
    <property type="match status" value="1"/>
</dbReference>
<dbReference type="Proteomes" id="UP000663852">
    <property type="component" value="Unassembled WGS sequence"/>
</dbReference>
<name>A0A815A6K0_ADIRI</name>
<feature type="transmembrane region" description="Helical" evidence="7">
    <location>
        <begin position="482"/>
        <end position="500"/>
    </location>
</feature>
<dbReference type="PROSITE" id="PS50283">
    <property type="entry name" value="NA_SOLUT_SYMP_3"/>
    <property type="match status" value="1"/>
</dbReference>
<reference evidence="8" key="1">
    <citation type="submission" date="2021-02" db="EMBL/GenBank/DDBJ databases">
        <authorList>
            <person name="Nowell W R."/>
        </authorList>
    </citation>
    <scope>NUCLEOTIDE SEQUENCE</scope>
</reference>
<keyword evidence="4 7" id="KW-1133">Transmembrane helix</keyword>
<dbReference type="AlphaFoldDB" id="A0A815A6K0"/>
<evidence type="ECO:0000313" key="9">
    <source>
        <dbReference type="Proteomes" id="UP000663852"/>
    </source>
</evidence>
<dbReference type="NCBIfam" id="TIGR00813">
    <property type="entry name" value="sss"/>
    <property type="match status" value="1"/>
</dbReference>
<feature type="transmembrane region" description="Helical" evidence="7">
    <location>
        <begin position="317"/>
        <end position="337"/>
    </location>
</feature>
<evidence type="ECO:0000313" key="8">
    <source>
        <dbReference type="EMBL" id="CAF1250663.1"/>
    </source>
</evidence>
<evidence type="ECO:0000256" key="7">
    <source>
        <dbReference type="SAM" id="Phobius"/>
    </source>
</evidence>
<comment type="caution">
    <text evidence="8">The sequence shown here is derived from an EMBL/GenBank/DDBJ whole genome shotgun (WGS) entry which is preliminary data.</text>
</comment>
<feature type="transmembrane region" description="Helical" evidence="7">
    <location>
        <begin position="420"/>
        <end position="441"/>
    </location>
</feature>
<feature type="transmembrane region" description="Helical" evidence="7">
    <location>
        <begin position="105"/>
        <end position="122"/>
    </location>
</feature>
<evidence type="ECO:0000256" key="5">
    <source>
        <dbReference type="ARBA" id="ARBA00023136"/>
    </source>
</evidence>
<dbReference type="GO" id="GO:0005886">
    <property type="term" value="C:plasma membrane"/>
    <property type="evidence" value="ECO:0007669"/>
    <property type="project" value="TreeGrafter"/>
</dbReference>
<feature type="transmembrane region" description="Helical" evidence="7">
    <location>
        <begin position="275"/>
        <end position="296"/>
    </location>
</feature>
<dbReference type="Gene3D" id="1.20.1730.10">
    <property type="entry name" value="Sodium/glucose cotransporter"/>
    <property type="match status" value="1"/>
</dbReference>
<dbReference type="GO" id="GO:0005412">
    <property type="term" value="F:D-glucose:sodium symporter activity"/>
    <property type="evidence" value="ECO:0007669"/>
    <property type="project" value="TreeGrafter"/>
</dbReference>
<sequence>MVTAINTFSLHWADILVLVIYFAVVIGFGVWSSCKNRGSVGGYFLAGRTMTFLPVRTNFCYSWKHQQSIFEVGASLFASNIGSGHFIGLAGSGASNGIGMAGYELNAGYVLMILGWIFLPIYTKADVYTMPEFLKKRFGGDRIRFYLTILALILSIFTKISVDLYSGAIFLNQALGWNMYVSVVALVALAAIFTIGGGLSAVIWTDFVQTIIMVISAFILMIICYVKVGGLQLIKELYPYAVAETTLFNDTYCGIPPEDYFSLIRPLNSANGPPWVGLFGMTLLSVWYWCSDQVIVQRVLAAKNLTHAQGGCIVASYLKYLPIFLMVIPGMAARILFQDRIGCSTPETCKEICGNELSCADIAYPLIVIELMPNGLRGLMLACMIAALMSSLTSIFNSSSTIFTIDIWQRFRSRAPQWELLIVGRIFTLILVGISILWIPILSAAQGGKLFDYMQTVTSFLAPPICAIYVLAILWKRINEEGAFWGLICGLVIGLIRFIWEFSYSIPPCQLATTDRRPEAIKFHFLNFALLLFVLTCLVTIIISLLTRPIPEQCLHGLNIFDLDNPLKPSPIPTKPGRWHKADTAFEDTDQRSEPTNRRLSRAESSAALRKYGLFYADPSKKNVKYYLKIALSWICGVEHQAKDDDRVDIIPTMPSLAPENLFWKRICNINAVIIIALSSFLWAFFTDYRIDKMYTK</sequence>
<dbReference type="PANTHER" id="PTHR11819:SF195">
    <property type="entry name" value="SODIUM_GLUCOSE COTRANSPORTER 4"/>
    <property type="match status" value="1"/>
</dbReference>
<comment type="similarity">
    <text evidence="2 6">Belongs to the sodium:solute symporter (SSF) (TC 2.A.21) family.</text>
</comment>
<feature type="transmembrane region" description="Helical" evidence="7">
    <location>
        <begin position="453"/>
        <end position="475"/>
    </location>
</feature>
<organism evidence="8 9">
    <name type="scientific">Adineta ricciae</name>
    <name type="common">Rotifer</name>
    <dbReference type="NCBI Taxonomy" id="249248"/>
    <lineage>
        <taxon>Eukaryota</taxon>
        <taxon>Metazoa</taxon>
        <taxon>Spiralia</taxon>
        <taxon>Gnathifera</taxon>
        <taxon>Rotifera</taxon>
        <taxon>Eurotatoria</taxon>
        <taxon>Bdelloidea</taxon>
        <taxon>Adinetida</taxon>
        <taxon>Adinetidae</taxon>
        <taxon>Adineta</taxon>
    </lineage>
</organism>
<feature type="transmembrane region" description="Helical" evidence="7">
    <location>
        <begin position="667"/>
        <end position="686"/>
    </location>
</feature>
<keyword evidence="3 7" id="KW-0812">Transmembrane</keyword>
<keyword evidence="5 7" id="KW-0472">Membrane</keyword>